<feature type="coiled-coil region" evidence="8">
    <location>
        <begin position="564"/>
        <end position="598"/>
    </location>
</feature>
<evidence type="ECO:0000256" key="2">
    <source>
        <dbReference type="ARBA" id="ARBA00022679"/>
    </source>
</evidence>
<evidence type="ECO:0000256" key="8">
    <source>
        <dbReference type="SAM" id="Coils"/>
    </source>
</evidence>
<dbReference type="InterPro" id="IPR041373">
    <property type="entry name" value="RT_RNaseH"/>
</dbReference>
<evidence type="ECO:0000256" key="3">
    <source>
        <dbReference type="ARBA" id="ARBA00022695"/>
    </source>
</evidence>
<dbReference type="PANTHER" id="PTHR37984:SF5">
    <property type="entry name" value="PROTEIN NYNRIN-LIKE"/>
    <property type="match status" value="1"/>
</dbReference>
<sequence length="646" mass="74134">MPKQKATLRTMEAKVVALESELSEVQEMLETGIIRHSTSAYSSPVILVKKKDNTWRMCVDYRALNKVTIPDKFPIPVIEELLDELHGAKYFSKLDLKSGYHQVRVKSEDEHKTALRTHEGHYEFLVMLFGLMNAPSTFQGLMNEVEYLGHMITEGVAVDSNKYSSVMQWPKPKNVKGCFLLGREEAQQAFDLLKKLVEAPVLALPNFEKEFVIECDASGTGIGAISRQDKNPIAYFSKALGVRNLTKSAYEKELMACVLAIQHWRPYLLGRKFVVSTDQRSLKDLLQQKIITGEQQNWVAKLLGFNFVNHYKPGRLNQGADPLSRIQEGGEYNNFEFHSPPQGGHSGFLRTYRRIAANVYWPGMKNTVQNFVKECDTCQRHKYLAASPGGLLQPLPVPMNVWEDLSMDFITGLPKSKGYEAAMVIVDRLSKYCHFVPLKHPYTARNLAEIFVKEIVRLHGIPMSIVSDRDPIFMSHFWRELFKLQDTYLKFSSAYHPEVVNRCLETYLRCSAADQPRVWMNWISWAEYWFNTTYHSATQQTPFDIVYGRKAPALVHWGIGETRVEAVQRELQDRDEALRQLRDQLLKAQNRMKAQADANRVDKSFEIGEWGEDHLPDQLEGEEPVMPEPDKVLVSRKINKQGEEVQ</sequence>
<keyword evidence="7" id="KW-0695">RNA-directed DNA polymerase</keyword>
<dbReference type="InterPro" id="IPR000477">
    <property type="entry name" value="RT_dom"/>
</dbReference>
<dbReference type="SUPFAM" id="SSF56672">
    <property type="entry name" value="DNA/RNA polymerases"/>
    <property type="match status" value="1"/>
</dbReference>
<dbReference type="InterPro" id="IPR043128">
    <property type="entry name" value="Rev_trsase/Diguanyl_cyclase"/>
</dbReference>
<dbReference type="Proteomes" id="UP000236291">
    <property type="component" value="Unassembled WGS sequence"/>
</dbReference>
<dbReference type="Gene3D" id="3.10.20.370">
    <property type="match status" value="1"/>
</dbReference>
<keyword evidence="1" id="KW-0645">Protease</keyword>
<dbReference type="EMBL" id="ASHM01006721">
    <property type="protein sequence ID" value="PNY14271.1"/>
    <property type="molecule type" value="Genomic_DNA"/>
</dbReference>
<dbReference type="Pfam" id="PF17917">
    <property type="entry name" value="RT_RNaseH"/>
    <property type="match status" value="1"/>
</dbReference>
<dbReference type="InterPro" id="IPR001584">
    <property type="entry name" value="Integrase_cat-core"/>
</dbReference>
<keyword evidence="4" id="KW-0540">Nuclease</keyword>
<keyword evidence="8" id="KW-0175">Coiled coil</keyword>
<dbReference type="GO" id="GO:0008233">
    <property type="term" value="F:peptidase activity"/>
    <property type="evidence" value="ECO:0007669"/>
    <property type="project" value="UniProtKB-KW"/>
</dbReference>
<dbReference type="InterPro" id="IPR041588">
    <property type="entry name" value="Integrase_H2C2"/>
</dbReference>
<accession>A0A2K3PG63</accession>
<comment type="caution">
    <text evidence="11">The sequence shown here is derived from an EMBL/GenBank/DDBJ whole genome shotgun (WGS) entry which is preliminary data.</text>
</comment>
<feature type="region of interest" description="Disordered" evidence="9">
    <location>
        <begin position="612"/>
        <end position="646"/>
    </location>
</feature>
<dbReference type="AlphaFoldDB" id="A0A2K3PG63"/>
<dbReference type="Gene3D" id="1.10.340.70">
    <property type="match status" value="1"/>
</dbReference>
<dbReference type="CDD" id="cd09274">
    <property type="entry name" value="RNase_HI_RT_Ty3"/>
    <property type="match status" value="1"/>
</dbReference>
<dbReference type="InterPro" id="IPR043502">
    <property type="entry name" value="DNA/RNA_pol_sf"/>
</dbReference>
<keyword evidence="2" id="KW-0808">Transferase</keyword>
<reference evidence="11 12" key="1">
    <citation type="journal article" date="2014" name="Am. J. Bot.">
        <title>Genome assembly and annotation for red clover (Trifolium pratense; Fabaceae).</title>
        <authorList>
            <person name="Istvanek J."/>
            <person name="Jaros M."/>
            <person name="Krenek A."/>
            <person name="Repkova J."/>
        </authorList>
    </citation>
    <scope>NUCLEOTIDE SEQUENCE [LARGE SCALE GENOMIC DNA]</scope>
    <source>
        <strain evidence="12">cv. Tatra</strain>
        <tissue evidence="11">Young leaves</tissue>
    </source>
</reference>
<gene>
    <name evidence="11" type="ORF">L195_g010947</name>
</gene>
<evidence type="ECO:0000313" key="11">
    <source>
        <dbReference type="EMBL" id="PNY14271.1"/>
    </source>
</evidence>
<name>A0A2K3PG63_TRIPR</name>
<dbReference type="GO" id="GO:0003676">
    <property type="term" value="F:nucleic acid binding"/>
    <property type="evidence" value="ECO:0007669"/>
    <property type="project" value="InterPro"/>
</dbReference>
<dbReference type="InterPro" id="IPR012337">
    <property type="entry name" value="RNaseH-like_sf"/>
</dbReference>
<dbReference type="Gene3D" id="3.10.10.10">
    <property type="entry name" value="HIV Type 1 Reverse Transcriptase, subunit A, domain 1"/>
    <property type="match status" value="1"/>
</dbReference>
<dbReference type="Pfam" id="PF17921">
    <property type="entry name" value="Integrase_H2C2"/>
    <property type="match status" value="1"/>
</dbReference>
<dbReference type="GO" id="GO:0003964">
    <property type="term" value="F:RNA-directed DNA polymerase activity"/>
    <property type="evidence" value="ECO:0007669"/>
    <property type="project" value="UniProtKB-KW"/>
</dbReference>
<dbReference type="InterPro" id="IPR036397">
    <property type="entry name" value="RNaseH_sf"/>
</dbReference>
<evidence type="ECO:0000256" key="6">
    <source>
        <dbReference type="ARBA" id="ARBA00022801"/>
    </source>
</evidence>
<dbReference type="InterPro" id="IPR050951">
    <property type="entry name" value="Retrovirus_Pol_polyprotein"/>
</dbReference>
<evidence type="ECO:0000256" key="1">
    <source>
        <dbReference type="ARBA" id="ARBA00022670"/>
    </source>
</evidence>
<evidence type="ECO:0000256" key="4">
    <source>
        <dbReference type="ARBA" id="ARBA00022722"/>
    </source>
</evidence>
<protein>
    <submittedName>
        <fullName evidence="11">Putative retrotransposon Ty3-gypsy subclass protein</fullName>
    </submittedName>
</protein>
<evidence type="ECO:0000256" key="7">
    <source>
        <dbReference type="ARBA" id="ARBA00022918"/>
    </source>
</evidence>
<dbReference type="GO" id="GO:0006508">
    <property type="term" value="P:proteolysis"/>
    <property type="evidence" value="ECO:0007669"/>
    <property type="project" value="UniProtKB-KW"/>
</dbReference>
<evidence type="ECO:0000313" key="12">
    <source>
        <dbReference type="Proteomes" id="UP000236291"/>
    </source>
</evidence>
<evidence type="ECO:0000256" key="5">
    <source>
        <dbReference type="ARBA" id="ARBA00022759"/>
    </source>
</evidence>
<feature type="domain" description="Integrase catalytic" evidence="10">
    <location>
        <begin position="392"/>
        <end position="498"/>
    </location>
</feature>
<dbReference type="GO" id="GO:0015074">
    <property type="term" value="P:DNA integration"/>
    <property type="evidence" value="ECO:0007669"/>
    <property type="project" value="InterPro"/>
</dbReference>
<dbReference type="GO" id="GO:0004519">
    <property type="term" value="F:endonuclease activity"/>
    <property type="evidence" value="ECO:0007669"/>
    <property type="project" value="UniProtKB-KW"/>
</dbReference>
<reference evidence="11 12" key="2">
    <citation type="journal article" date="2017" name="Front. Plant Sci.">
        <title>Gene Classification and Mining of Molecular Markers Useful in Red Clover (Trifolium pratense) Breeding.</title>
        <authorList>
            <person name="Istvanek J."/>
            <person name="Dluhosova J."/>
            <person name="Dluhos P."/>
            <person name="Patkova L."/>
            <person name="Nedelnik J."/>
            <person name="Repkova J."/>
        </authorList>
    </citation>
    <scope>NUCLEOTIDE SEQUENCE [LARGE SCALE GENOMIC DNA]</scope>
    <source>
        <strain evidence="12">cv. Tatra</strain>
        <tissue evidence="11">Young leaves</tissue>
    </source>
</reference>
<dbReference type="PANTHER" id="PTHR37984">
    <property type="entry name" value="PROTEIN CBG26694"/>
    <property type="match status" value="1"/>
</dbReference>
<dbReference type="PROSITE" id="PS50994">
    <property type="entry name" value="INTEGRASE"/>
    <property type="match status" value="1"/>
</dbReference>
<dbReference type="Pfam" id="PF00078">
    <property type="entry name" value="RVT_1"/>
    <property type="match status" value="1"/>
</dbReference>
<dbReference type="Gene3D" id="3.30.70.270">
    <property type="match status" value="1"/>
</dbReference>
<keyword evidence="3" id="KW-0548">Nucleotidyltransferase</keyword>
<dbReference type="FunFam" id="3.10.10.10:FF:000007">
    <property type="entry name" value="Retrovirus-related Pol polyprotein from transposon 17.6-like Protein"/>
    <property type="match status" value="1"/>
</dbReference>
<dbReference type="Gene3D" id="3.30.420.10">
    <property type="entry name" value="Ribonuclease H-like superfamily/Ribonuclease H"/>
    <property type="match status" value="1"/>
</dbReference>
<organism evidence="11 12">
    <name type="scientific">Trifolium pratense</name>
    <name type="common">Red clover</name>
    <dbReference type="NCBI Taxonomy" id="57577"/>
    <lineage>
        <taxon>Eukaryota</taxon>
        <taxon>Viridiplantae</taxon>
        <taxon>Streptophyta</taxon>
        <taxon>Embryophyta</taxon>
        <taxon>Tracheophyta</taxon>
        <taxon>Spermatophyta</taxon>
        <taxon>Magnoliopsida</taxon>
        <taxon>eudicotyledons</taxon>
        <taxon>Gunneridae</taxon>
        <taxon>Pentapetalae</taxon>
        <taxon>rosids</taxon>
        <taxon>fabids</taxon>
        <taxon>Fabales</taxon>
        <taxon>Fabaceae</taxon>
        <taxon>Papilionoideae</taxon>
        <taxon>50 kb inversion clade</taxon>
        <taxon>NPAAA clade</taxon>
        <taxon>Hologalegina</taxon>
        <taxon>IRL clade</taxon>
        <taxon>Trifolieae</taxon>
        <taxon>Trifolium</taxon>
    </lineage>
</organism>
<evidence type="ECO:0000259" key="10">
    <source>
        <dbReference type="PROSITE" id="PS50994"/>
    </source>
</evidence>
<keyword evidence="6" id="KW-0378">Hydrolase</keyword>
<evidence type="ECO:0000256" key="9">
    <source>
        <dbReference type="SAM" id="MobiDB-lite"/>
    </source>
</evidence>
<dbReference type="SUPFAM" id="SSF53098">
    <property type="entry name" value="Ribonuclease H-like"/>
    <property type="match status" value="1"/>
</dbReference>
<proteinExistence type="predicted"/>
<dbReference type="STRING" id="57577.A0A2K3PG63"/>
<keyword evidence="5" id="KW-0255">Endonuclease</keyword>
<dbReference type="CDD" id="cd01647">
    <property type="entry name" value="RT_LTR"/>
    <property type="match status" value="1"/>
</dbReference>